<proteinExistence type="predicted"/>
<comment type="caution">
    <text evidence="1">The sequence shown here is derived from an EMBL/GenBank/DDBJ whole genome shotgun (WGS) entry which is preliminary data.</text>
</comment>
<evidence type="ECO:0000313" key="2">
    <source>
        <dbReference type="Proteomes" id="UP000814140"/>
    </source>
</evidence>
<keyword evidence="2" id="KW-1185">Reference proteome</keyword>
<name>A0ACB8T096_9AGAM</name>
<accession>A0ACB8T096</accession>
<sequence length="549" mass="60436">MSRRESRVSMNVRQNDALLEFENFKKKFLLANKHITKLNSTLSVRIEELNAQISTLYVENLRLRASEIALAAQLKKERDRSQRIMADAESAMHNLMKNFGLIRKNFNVPAGKPTSPSKHASMPKARRPILNPEASPHVNRLARAPNFPEIFEEEEADSELDEDAEASPSPAARRKKPRASSSRLPVPSRVASPPPQQIIATIQIDVDESLLNGGRKKISRRQSGLIGTSSSSTSSSGRSATPSQRPPSPAFGSPLRRDAGLAEEEEEFVAIHGQREEEIDEELERAARKERKKRAKARDAELVAARERERAQRAREEEQGIGLAEGSKFRLKDVTNSPTERMALPPLNTTLVSDIDRQQSPDSDLPSSAMTHASTSTRPMMSTPSTTPAPPSHLPTPRSSSPPPIPDVDAPPPGGREKRVRKSVNYAEPKLNTKMRKPDPAPASTASSSKRMSMTSQPPPQNSNPAPRTSLERAASPDSPAVTTVRRKKSRPRLPPEDNDDSDGAQADQEFTASGLSMGYVDGRRRSAHVSARRPMGDIEESRRHSLAV</sequence>
<organism evidence="1 2">
    <name type="scientific">Artomyces pyxidatus</name>
    <dbReference type="NCBI Taxonomy" id="48021"/>
    <lineage>
        <taxon>Eukaryota</taxon>
        <taxon>Fungi</taxon>
        <taxon>Dikarya</taxon>
        <taxon>Basidiomycota</taxon>
        <taxon>Agaricomycotina</taxon>
        <taxon>Agaricomycetes</taxon>
        <taxon>Russulales</taxon>
        <taxon>Auriscalpiaceae</taxon>
        <taxon>Artomyces</taxon>
    </lineage>
</organism>
<dbReference type="EMBL" id="MU277209">
    <property type="protein sequence ID" value="KAI0062149.1"/>
    <property type="molecule type" value="Genomic_DNA"/>
</dbReference>
<reference evidence="1" key="2">
    <citation type="journal article" date="2022" name="New Phytol.">
        <title>Evolutionary transition to the ectomycorrhizal habit in the genomes of a hyperdiverse lineage of mushroom-forming fungi.</title>
        <authorList>
            <person name="Looney B."/>
            <person name="Miyauchi S."/>
            <person name="Morin E."/>
            <person name="Drula E."/>
            <person name="Courty P.E."/>
            <person name="Kohler A."/>
            <person name="Kuo A."/>
            <person name="LaButti K."/>
            <person name="Pangilinan J."/>
            <person name="Lipzen A."/>
            <person name="Riley R."/>
            <person name="Andreopoulos W."/>
            <person name="He G."/>
            <person name="Johnson J."/>
            <person name="Nolan M."/>
            <person name="Tritt A."/>
            <person name="Barry K.W."/>
            <person name="Grigoriev I.V."/>
            <person name="Nagy L.G."/>
            <person name="Hibbett D."/>
            <person name="Henrissat B."/>
            <person name="Matheny P.B."/>
            <person name="Labbe J."/>
            <person name="Martin F.M."/>
        </authorList>
    </citation>
    <scope>NUCLEOTIDE SEQUENCE</scope>
    <source>
        <strain evidence="1">HHB10654</strain>
    </source>
</reference>
<dbReference type="Proteomes" id="UP000814140">
    <property type="component" value="Unassembled WGS sequence"/>
</dbReference>
<protein>
    <submittedName>
        <fullName evidence="1">Uncharacterized protein</fullName>
    </submittedName>
</protein>
<reference evidence="1" key="1">
    <citation type="submission" date="2021-03" db="EMBL/GenBank/DDBJ databases">
        <authorList>
            <consortium name="DOE Joint Genome Institute"/>
            <person name="Ahrendt S."/>
            <person name="Looney B.P."/>
            <person name="Miyauchi S."/>
            <person name="Morin E."/>
            <person name="Drula E."/>
            <person name="Courty P.E."/>
            <person name="Chicoki N."/>
            <person name="Fauchery L."/>
            <person name="Kohler A."/>
            <person name="Kuo A."/>
            <person name="Labutti K."/>
            <person name="Pangilinan J."/>
            <person name="Lipzen A."/>
            <person name="Riley R."/>
            <person name="Andreopoulos W."/>
            <person name="He G."/>
            <person name="Johnson J."/>
            <person name="Barry K.W."/>
            <person name="Grigoriev I.V."/>
            <person name="Nagy L."/>
            <person name="Hibbett D."/>
            <person name="Henrissat B."/>
            <person name="Matheny P.B."/>
            <person name="Labbe J."/>
            <person name="Martin F."/>
        </authorList>
    </citation>
    <scope>NUCLEOTIDE SEQUENCE</scope>
    <source>
        <strain evidence="1">HHB10654</strain>
    </source>
</reference>
<gene>
    <name evidence="1" type="ORF">BV25DRAFT_1826018</name>
</gene>
<evidence type="ECO:0000313" key="1">
    <source>
        <dbReference type="EMBL" id="KAI0062149.1"/>
    </source>
</evidence>